<keyword evidence="3" id="KW-1185">Reference proteome</keyword>
<dbReference type="InterPro" id="IPR011335">
    <property type="entry name" value="Restrct_endonuc-II-like"/>
</dbReference>
<dbReference type="InterPro" id="IPR019080">
    <property type="entry name" value="YqaJ_viral_recombinase"/>
</dbReference>
<name>A0ABT3FPV0_9BACT</name>
<dbReference type="RefSeq" id="WP_264501555.1">
    <property type="nucleotide sequence ID" value="NZ_JAPDDS010000006.1"/>
</dbReference>
<reference evidence="2 3" key="1">
    <citation type="submission" date="2022-10" db="EMBL/GenBank/DDBJ databases">
        <title>Luteolibacter flavescens strain MCCC 1K03193, whole genome shotgun sequencing project.</title>
        <authorList>
            <person name="Zhao G."/>
            <person name="Shen L."/>
        </authorList>
    </citation>
    <scope>NUCLEOTIDE SEQUENCE [LARGE SCALE GENOMIC DNA]</scope>
    <source>
        <strain evidence="2 3">MCCC 1K03193</strain>
    </source>
</reference>
<gene>
    <name evidence="2" type="ORF">OKA04_12750</name>
</gene>
<evidence type="ECO:0000313" key="2">
    <source>
        <dbReference type="EMBL" id="MCW1885600.1"/>
    </source>
</evidence>
<dbReference type="InterPro" id="IPR051703">
    <property type="entry name" value="NF-kappa-B_Signaling_Reg"/>
</dbReference>
<accession>A0ABT3FPV0</accession>
<dbReference type="Proteomes" id="UP001207930">
    <property type="component" value="Unassembled WGS sequence"/>
</dbReference>
<comment type="caution">
    <text evidence="2">The sequence shown here is derived from an EMBL/GenBank/DDBJ whole genome shotgun (WGS) entry which is preliminary data.</text>
</comment>
<dbReference type="CDD" id="cd22343">
    <property type="entry name" value="PDDEXK_lambda_exonuclease-like"/>
    <property type="match status" value="1"/>
</dbReference>
<dbReference type="SUPFAM" id="SSF52980">
    <property type="entry name" value="Restriction endonuclease-like"/>
    <property type="match status" value="1"/>
</dbReference>
<organism evidence="2 3">
    <name type="scientific">Luteolibacter flavescens</name>
    <dbReference type="NCBI Taxonomy" id="1859460"/>
    <lineage>
        <taxon>Bacteria</taxon>
        <taxon>Pseudomonadati</taxon>
        <taxon>Verrucomicrobiota</taxon>
        <taxon>Verrucomicrobiia</taxon>
        <taxon>Verrucomicrobiales</taxon>
        <taxon>Verrucomicrobiaceae</taxon>
        <taxon>Luteolibacter</taxon>
    </lineage>
</organism>
<dbReference type="EMBL" id="JAPDDS010000006">
    <property type="protein sequence ID" value="MCW1885600.1"/>
    <property type="molecule type" value="Genomic_DNA"/>
</dbReference>
<sequence length="207" mass="23659">MEQRTEQWFRARAGRPTASQFSRIVTPTGKDSEQWDDFALELVAQCIRPDEVEWTGNRHTDRGEELEPAARDLFREMMDLDVREVGFITRADEVIGCSPDALVYQRGAAHPLAGLEIKCPLAKHHARYLVEGVLPDAYRAQVHGSMAVTGLRWWYFMSYCPGLVPFVLRVEWDSYTDKLAGALDRFLVFYAERRKQVLPVLLGKEAA</sequence>
<dbReference type="PANTHER" id="PTHR46609">
    <property type="entry name" value="EXONUCLEASE, PHAGE-TYPE/RECB, C-TERMINAL DOMAIN-CONTAINING PROTEIN"/>
    <property type="match status" value="1"/>
</dbReference>
<protein>
    <submittedName>
        <fullName evidence="2">YqaJ viral recombinase family protein</fullName>
    </submittedName>
</protein>
<evidence type="ECO:0000313" key="3">
    <source>
        <dbReference type="Proteomes" id="UP001207930"/>
    </source>
</evidence>
<dbReference type="PANTHER" id="PTHR46609:SF6">
    <property type="entry name" value="EXONUCLEASE, PHAGE-TYPE_RECB, C-TERMINAL DOMAIN-CONTAINING PROTEIN-RELATED"/>
    <property type="match status" value="1"/>
</dbReference>
<evidence type="ECO:0000259" key="1">
    <source>
        <dbReference type="Pfam" id="PF09588"/>
    </source>
</evidence>
<dbReference type="Gene3D" id="3.90.320.10">
    <property type="match status" value="1"/>
</dbReference>
<dbReference type="InterPro" id="IPR011604">
    <property type="entry name" value="PDDEXK-like_dom_sf"/>
</dbReference>
<proteinExistence type="predicted"/>
<dbReference type="Pfam" id="PF09588">
    <property type="entry name" value="YqaJ"/>
    <property type="match status" value="1"/>
</dbReference>
<feature type="domain" description="YqaJ viral recombinase" evidence="1">
    <location>
        <begin position="7"/>
        <end position="151"/>
    </location>
</feature>